<dbReference type="AlphaFoldDB" id="A0A428WJV6"/>
<evidence type="ECO:0000313" key="3">
    <source>
        <dbReference type="Proteomes" id="UP000286716"/>
    </source>
</evidence>
<reference evidence="2 3" key="1">
    <citation type="submission" date="2018-05" db="EMBL/GenBank/DDBJ databases">
        <title>Evolution of GPA BGCs.</title>
        <authorList>
            <person name="Waglechner N."/>
            <person name="Wright G.D."/>
        </authorList>
    </citation>
    <scope>NUCLEOTIDE SEQUENCE [LARGE SCALE GENOMIC DNA]</scope>
    <source>
        <strain evidence="2 3">DSM 5908</strain>
    </source>
</reference>
<organism evidence="2 3">
    <name type="scientific">Amycolatopsis balhimycina DSM 5908</name>
    <dbReference type="NCBI Taxonomy" id="1081091"/>
    <lineage>
        <taxon>Bacteria</taxon>
        <taxon>Bacillati</taxon>
        <taxon>Actinomycetota</taxon>
        <taxon>Actinomycetes</taxon>
        <taxon>Pseudonocardiales</taxon>
        <taxon>Pseudonocardiaceae</taxon>
        <taxon>Amycolatopsis</taxon>
    </lineage>
</organism>
<gene>
    <name evidence="2" type="ORF">DMA12_19135</name>
</gene>
<sequence length="81" mass="8158">MAATMLAVAVLVAQKQTGRVVTVWAVVAGLSLLVLVSVPGGILFRAVRGATVAPTEGLAVAVALVTVSAEAEDRRSTAEVT</sequence>
<protein>
    <submittedName>
        <fullName evidence="2">Uncharacterized protein</fullName>
    </submittedName>
</protein>
<proteinExistence type="predicted"/>
<keyword evidence="1" id="KW-1133">Transmembrane helix</keyword>
<dbReference type="EMBL" id="QHHU01000025">
    <property type="protein sequence ID" value="RSM43367.1"/>
    <property type="molecule type" value="Genomic_DNA"/>
</dbReference>
<keyword evidence="1" id="KW-0812">Transmembrane</keyword>
<name>A0A428WJV6_AMYBA</name>
<evidence type="ECO:0000256" key="1">
    <source>
        <dbReference type="SAM" id="Phobius"/>
    </source>
</evidence>
<accession>A0A428WJV6</accession>
<dbReference type="Proteomes" id="UP000286716">
    <property type="component" value="Unassembled WGS sequence"/>
</dbReference>
<evidence type="ECO:0000313" key="2">
    <source>
        <dbReference type="EMBL" id="RSM43367.1"/>
    </source>
</evidence>
<keyword evidence="1" id="KW-0472">Membrane</keyword>
<feature type="transmembrane region" description="Helical" evidence="1">
    <location>
        <begin position="23"/>
        <end position="44"/>
    </location>
</feature>
<comment type="caution">
    <text evidence="2">The sequence shown here is derived from an EMBL/GenBank/DDBJ whole genome shotgun (WGS) entry which is preliminary data.</text>
</comment>
<keyword evidence="3" id="KW-1185">Reference proteome</keyword>